<dbReference type="Proteomes" id="UP000182660">
    <property type="component" value="Unassembled WGS sequence"/>
</dbReference>
<evidence type="ECO:0000313" key="4">
    <source>
        <dbReference type="Proteomes" id="UP000183794"/>
    </source>
</evidence>
<dbReference type="EMBL" id="FPLJ01000039">
    <property type="protein sequence ID" value="SGY87964.1"/>
    <property type="molecule type" value="Genomic_DNA"/>
</dbReference>
<evidence type="ECO:0000313" key="1">
    <source>
        <dbReference type="EMBL" id="SGY87964.1"/>
    </source>
</evidence>
<sequence>MNTLTHAKLNDIKQGYKKNRMAYIPGEELLEVLIGLGAKRDDIEELQLVSEGLVDDPTLAFRRSRSGRFCYDLDKKNCYRTEFQPFVLSKEEDFIRHDSGKDRHFRGLSESLQDNTIFKSLLLFKHLVCHDIVTTCRPNIDYASKKWVCTVFNLRTITSPDLIGEPALEGVHTDGVDHTMTTLLGHHNMAEHSAKTFIHSMEEDNSLRWHDANPELILDEKQHNHFLDTLIICDNERKHSLSSLEAIDTMKEATRDMLIFFTRKPSMKGHVSYKYDSLNKHPDYPMALSLL</sequence>
<dbReference type="RefSeq" id="WP_211705459.1">
    <property type="nucleotide sequence ID" value="NZ_CAWQZC010000112.1"/>
</dbReference>
<dbReference type="GO" id="GO:0051213">
    <property type="term" value="F:dioxygenase activity"/>
    <property type="evidence" value="ECO:0007669"/>
    <property type="project" value="InterPro"/>
</dbReference>
<dbReference type="AlphaFoldDB" id="A0A090KBF4"/>
<evidence type="ECO:0000313" key="2">
    <source>
        <dbReference type="EMBL" id="SGY94115.1"/>
    </source>
</evidence>
<name>A0A090KBF4_9GAMM</name>
<organism evidence="2 4">
    <name type="scientific">Moritella viscosa</name>
    <dbReference type="NCBI Taxonomy" id="80854"/>
    <lineage>
        <taxon>Bacteria</taxon>
        <taxon>Pseudomonadati</taxon>
        <taxon>Pseudomonadota</taxon>
        <taxon>Gammaproteobacteria</taxon>
        <taxon>Alteromonadales</taxon>
        <taxon>Moritellaceae</taxon>
        <taxon>Moritella</taxon>
    </lineage>
</organism>
<dbReference type="PATRIC" id="fig|80854.5.peg.3485"/>
<dbReference type="GeneID" id="61295276"/>
<protein>
    <submittedName>
        <fullName evidence="2">Uncharacterized protein</fullName>
    </submittedName>
</protein>
<keyword evidence="3" id="KW-1185">Reference proteome</keyword>
<evidence type="ECO:0000313" key="3">
    <source>
        <dbReference type="Proteomes" id="UP000182660"/>
    </source>
</evidence>
<proteinExistence type="predicted"/>
<dbReference type="STRING" id="80854.MVIS_3290"/>
<dbReference type="Gene3D" id="2.60.120.620">
    <property type="entry name" value="q2cbj1_9rhob like domain"/>
    <property type="match status" value="1"/>
</dbReference>
<reference evidence="1 3" key="1">
    <citation type="submission" date="2016-11" db="EMBL/GenBank/DDBJ databases">
        <authorList>
            <person name="Klemetsen T."/>
        </authorList>
    </citation>
    <scope>NUCLEOTIDE SEQUENCE [LARGE SCALE GENOMIC DNA]</scope>
    <source>
        <strain evidence="1">MT 2528</strain>
    </source>
</reference>
<reference evidence="2 4" key="2">
    <citation type="submission" date="2016-11" db="EMBL/GenBank/DDBJ databases">
        <authorList>
            <person name="Jaros S."/>
            <person name="Januszkiewicz K."/>
            <person name="Wedrychowicz H."/>
        </authorList>
    </citation>
    <scope>NUCLEOTIDE SEQUENCE [LARGE SCALE GENOMIC DNA]</scope>
    <source>
        <strain evidence="2">NVI 5450</strain>
    </source>
</reference>
<gene>
    <name evidence="1" type="ORF">MT2528_1403</name>
    <name evidence="2" type="ORF">NVI5450_1549</name>
</gene>
<dbReference type="Pfam" id="PF10014">
    <property type="entry name" value="2OG-Fe_Oxy_2"/>
    <property type="match status" value="1"/>
</dbReference>
<dbReference type="EMBL" id="FPLD01000050">
    <property type="protein sequence ID" value="SGY94115.1"/>
    <property type="molecule type" value="Genomic_DNA"/>
</dbReference>
<accession>A0A090KBF4</accession>
<dbReference type="HOGENOM" id="CLU_054080_0_0_6"/>
<dbReference type="KEGG" id="mvs:MVIS_3290"/>
<dbReference type="Proteomes" id="UP000183794">
    <property type="component" value="Unassembled WGS sequence"/>
</dbReference>
<dbReference type="InterPro" id="IPR018724">
    <property type="entry name" value="2OG-Fe_dioxygenase"/>
</dbReference>